<reference evidence="3" key="1">
    <citation type="journal article" date="2017" name="Nat. Ecol. Evol.">
        <title>Genome expansion and lineage-specific genetic innovations in the forest pathogenic fungi Armillaria.</title>
        <authorList>
            <person name="Sipos G."/>
            <person name="Prasanna A.N."/>
            <person name="Walter M.C."/>
            <person name="O'Connor E."/>
            <person name="Balint B."/>
            <person name="Krizsan K."/>
            <person name="Kiss B."/>
            <person name="Hess J."/>
            <person name="Varga T."/>
            <person name="Slot J."/>
            <person name="Riley R."/>
            <person name="Boka B."/>
            <person name="Rigling D."/>
            <person name="Barry K."/>
            <person name="Lee J."/>
            <person name="Mihaltcheva S."/>
            <person name="LaButti K."/>
            <person name="Lipzen A."/>
            <person name="Waldron R."/>
            <person name="Moloney N.M."/>
            <person name="Sperisen C."/>
            <person name="Kredics L."/>
            <person name="Vagvoelgyi C."/>
            <person name="Patrignani A."/>
            <person name="Fitzpatrick D."/>
            <person name="Nagy I."/>
            <person name="Doyle S."/>
            <person name="Anderson J.B."/>
            <person name="Grigoriev I.V."/>
            <person name="Gueldener U."/>
            <person name="Muensterkoetter M."/>
            <person name="Nagy L.G."/>
        </authorList>
    </citation>
    <scope>NUCLEOTIDE SEQUENCE [LARGE SCALE GENOMIC DNA]</scope>
    <source>
        <strain evidence="3">C18/9</strain>
    </source>
</reference>
<feature type="compositionally biased region" description="Polar residues" evidence="1">
    <location>
        <begin position="1"/>
        <end position="18"/>
    </location>
</feature>
<keyword evidence="3" id="KW-1185">Reference proteome</keyword>
<evidence type="ECO:0000313" key="3">
    <source>
        <dbReference type="Proteomes" id="UP000219338"/>
    </source>
</evidence>
<dbReference type="Proteomes" id="UP000219338">
    <property type="component" value="Unassembled WGS sequence"/>
</dbReference>
<feature type="region of interest" description="Disordered" evidence="1">
    <location>
        <begin position="43"/>
        <end position="90"/>
    </location>
</feature>
<evidence type="ECO:0000256" key="1">
    <source>
        <dbReference type="SAM" id="MobiDB-lite"/>
    </source>
</evidence>
<feature type="compositionally biased region" description="Polar residues" evidence="1">
    <location>
        <begin position="44"/>
        <end position="60"/>
    </location>
</feature>
<feature type="region of interest" description="Disordered" evidence="1">
    <location>
        <begin position="1"/>
        <end position="24"/>
    </location>
</feature>
<name>A0A284RQ30_ARMOS</name>
<protein>
    <submittedName>
        <fullName evidence="2">Uncharacterized protein</fullName>
    </submittedName>
</protein>
<proteinExistence type="predicted"/>
<sequence>MPSNVAESTTDSSTTSHLKNIRERLSPKRCRLNLNIDDYDVNQEDSQAMSVPLLQTSDNEMNLPEQNEDRTMDALSNGSPSASTSTGHPK</sequence>
<gene>
    <name evidence="2" type="ORF">ARMOST_14256</name>
</gene>
<organism evidence="2 3">
    <name type="scientific">Armillaria ostoyae</name>
    <name type="common">Armillaria root rot fungus</name>
    <dbReference type="NCBI Taxonomy" id="47428"/>
    <lineage>
        <taxon>Eukaryota</taxon>
        <taxon>Fungi</taxon>
        <taxon>Dikarya</taxon>
        <taxon>Basidiomycota</taxon>
        <taxon>Agaricomycotina</taxon>
        <taxon>Agaricomycetes</taxon>
        <taxon>Agaricomycetidae</taxon>
        <taxon>Agaricales</taxon>
        <taxon>Marasmiineae</taxon>
        <taxon>Physalacriaceae</taxon>
        <taxon>Armillaria</taxon>
    </lineage>
</organism>
<dbReference type="AlphaFoldDB" id="A0A284RQ30"/>
<feature type="compositionally biased region" description="Polar residues" evidence="1">
    <location>
        <begin position="74"/>
        <end position="90"/>
    </location>
</feature>
<accession>A0A284RQ30</accession>
<evidence type="ECO:0000313" key="2">
    <source>
        <dbReference type="EMBL" id="SJL10861.1"/>
    </source>
</evidence>
<dbReference type="EMBL" id="FUEG01000013">
    <property type="protein sequence ID" value="SJL10861.1"/>
    <property type="molecule type" value="Genomic_DNA"/>
</dbReference>